<dbReference type="Proteomes" id="UP000467700">
    <property type="component" value="Unassembled WGS sequence"/>
</dbReference>
<dbReference type="SUPFAM" id="SSF52047">
    <property type="entry name" value="RNI-like"/>
    <property type="match status" value="1"/>
</dbReference>
<dbReference type="EMBL" id="CACVBS010000072">
    <property type="protein sequence ID" value="CAA7268918.1"/>
    <property type="molecule type" value="Genomic_DNA"/>
</dbReference>
<evidence type="ECO:0000313" key="1">
    <source>
        <dbReference type="EMBL" id="CAA7268918.1"/>
    </source>
</evidence>
<accession>A0A8S0WAQ6</accession>
<organism evidence="1 2">
    <name type="scientific">Cyclocybe aegerita</name>
    <name type="common">Black poplar mushroom</name>
    <name type="synonym">Agrocybe aegerita</name>
    <dbReference type="NCBI Taxonomy" id="1973307"/>
    <lineage>
        <taxon>Eukaryota</taxon>
        <taxon>Fungi</taxon>
        <taxon>Dikarya</taxon>
        <taxon>Basidiomycota</taxon>
        <taxon>Agaricomycotina</taxon>
        <taxon>Agaricomycetes</taxon>
        <taxon>Agaricomycetidae</taxon>
        <taxon>Agaricales</taxon>
        <taxon>Agaricineae</taxon>
        <taxon>Bolbitiaceae</taxon>
        <taxon>Cyclocybe</taxon>
    </lineage>
</organism>
<gene>
    <name evidence="1" type="ORF">AAE3_LOCUS11170</name>
</gene>
<comment type="caution">
    <text evidence="1">The sequence shown here is derived from an EMBL/GenBank/DDBJ whole genome shotgun (WGS) entry which is preliminary data.</text>
</comment>
<dbReference type="OrthoDB" id="3139566at2759"/>
<sequence length="262" mass="29421">MKNVRPAPTQISLRGLSSHSMDVDWTNLAYIEGFGFRLDECLLVLKQSPRLVHCNFEDVGYRVSTGQRDEVHIVHKSVRWLWLDDRSNMANFFDVVSLPSLVYLAFAAEFQPSQALDSVTSFIRRSGCSLETLRITNGDLQEAPIIPLLEATPELYRLELFAVKLSDTLFQHLGETVLDVYNGEVKAFLPDLDSIDLYGALTIQLPGIALSGLGSFHVIHYIDDANSAIFRELISEDGVDLSITDSSNRNLIKDLEMLERSD</sequence>
<dbReference type="AlphaFoldDB" id="A0A8S0WAQ6"/>
<evidence type="ECO:0000313" key="2">
    <source>
        <dbReference type="Proteomes" id="UP000467700"/>
    </source>
</evidence>
<protein>
    <submittedName>
        <fullName evidence="1">Uncharacterized protein</fullName>
    </submittedName>
</protein>
<proteinExistence type="predicted"/>
<keyword evidence="2" id="KW-1185">Reference proteome</keyword>
<name>A0A8S0WAQ6_CYCAE</name>
<reference evidence="1 2" key="1">
    <citation type="submission" date="2020-01" db="EMBL/GenBank/DDBJ databases">
        <authorList>
            <person name="Gupta K D."/>
        </authorList>
    </citation>
    <scope>NUCLEOTIDE SEQUENCE [LARGE SCALE GENOMIC DNA]</scope>
</reference>